<dbReference type="Proteomes" id="UP000249341">
    <property type="component" value="Unassembled WGS sequence"/>
</dbReference>
<dbReference type="RefSeq" id="WP_111654698.1">
    <property type="nucleotide sequence ID" value="NZ_QLMJ01000028.1"/>
</dbReference>
<reference evidence="2 3" key="1">
    <citation type="submission" date="2018-06" db="EMBL/GenBank/DDBJ databases">
        <title>Genomic Encyclopedia of Type Strains, Phase III (KMG-III): the genomes of soil and plant-associated and newly described type strains.</title>
        <authorList>
            <person name="Whitman W."/>
        </authorList>
    </citation>
    <scope>NUCLEOTIDE SEQUENCE [LARGE SCALE GENOMIC DNA]</scope>
    <source>
        <strain evidence="2 3">CGMCC 4.7090</strain>
    </source>
</reference>
<evidence type="ECO:0000313" key="3">
    <source>
        <dbReference type="Proteomes" id="UP000249341"/>
    </source>
</evidence>
<dbReference type="OrthoDB" id="3383684at2"/>
<sequence length="130" mass="14177">MTEPIATVARAVAAQLTDRYGPRLPGDVEAALHQPQTRPEQYLDPVSIGGLVVSVATLAWTIYKDLSKSTPEPKPHVITRTIRLQLPATTDINPDDRDRIIDAVVTETLHAAEQAPPQPSIEADQEQRGP</sequence>
<comment type="caution">
    <text evidence="2">The sequence shown here is derived from an EMBL/GenBank/DDBJ whole genome shotgun (WGS) entry which is preliminary data.</text>
</comment>
<accession>A0A327YYX6</accession>
<name>A0A327YYX6_9ACTN</name>
<evidence type="ECO:0000313" key="2">
    <source>
        <dbReference type="EMBL" id="RAK26193.1"/>
    </source>
</evidence>
<feature type="region of interest" description="Disordered" evidence="1">
    <location>
        <begin position="109"/>
        <end position="130"/>
    </location>
</feature>
<organism evidence="2 3">
    <name type="scientific">Actinoplanes lutulentus</name>
    <dbReference type="NCBI Taxonomy" id="1287878"/>
    <lineage>
        <taxon>Bacteria</taxon>
        <taxon>Bacillati</taxon>
        <taxon>Actinomycetota</taxon>
        <taxon>Actinomycetes</taxon>
        <taxon>Micromonosporales</taxon>
        <taxon>Micromonosporaceae</taxon>
        <taxon>Actinoplanes</taxon>
    </lineage>
</organism>
<evidence type="ECO:0000256" key="1">
    <source>
        <dbReference type="SAM" id="MobiDB-lite"/>
    </source>
</evidence>
<proteinExistence type="predicted"/>
<gene>
    <name evidence="2" type="ORF">B0I29_12825</name>
</gene>
<keyword evidence="3" id="KW-1185">Reference proteome</keyword>
<dbReference type="EMBL" id="QLMJ01000028">
    <property type="protein sequence ID" value="RAK26193.1"/>
    <property type="molecule type" value="Genomic_DNA"/>
</dbReference>
<dbReference type="AlphaFoldDB" id="A0A327YYX6"/>
<protein>
    <submittedName>
        <fullName evidence="2">Uncharacterized protein</fullName>
    </submittedName>
</protein>